<reference evidence="1" key="1">
    <citation type="journal article" date="2015" name="Nature">
        <title>Complex archaea that bridge the gap between prokaryotes and eukaryotes.</title>
        <authorList>
            <person name="Spang A."/>
            <person name="Saw J.H."/>
            <person name="Jorgensen S.L."/>
            <person name="Zaremba-Niedzwiedzka K."/>
            <person name="Martijn J."/>
            <person name="Lind A.E."/>
            <person name="van Eijk R."/>
            <person name="Schleper C."/>
            <person name="Guy L."/>
            <person name="Ettema T.J."/>
        </authorList>
    </citation>
    <scope>NUCLEOTIDE SEQUENCE</scope>
</reference>
<proteinExistence type="predicted"/>
<accession>A0A0F9VFR9</accession>
<dbReference type="AlphaFoldDB" id="A0A0F9VFR9"/>
<gene>
    <name evidence="1" type="ORF">LCGC14_0143360</name>
</gene>
<protein>
    <submittedName>
        <fullName evidence="1">Uncharacterized protein</fullName>
    </submittedName>
</protein>
<dbReference type="EMBL" id="LAZR01000050">
    <property type="protein sequence ID" value="KKN98657.1"/>
    <property type="molecule type" value="Genomic_DNA"/>
</dbReference>
<comment type="caution">
    <text evidence="1">The sequence shown here is derived from an EMBL/GenBank/DDBJ whole genome shotgun (WGS) entry which is preliminary data.</text>
</comment>
<name>A0A0F9VFR9_9ZZZZ</name>
<sequence length="81" mass="9030">MSKFNTIFQNKSLYGGHGFRVTSDGAIANIQSRAPGNQRFKTEVTIPRDEFDLFAEDKGLYDPANDNPGVLLLLINDLKVE</sequence>
<organism evidence="1">
    <name type="scientific">marine sediment metagenome</name>
    <dbReference type="NCBI Taxonomy" id="412755"/>
    <lineage>
        <taxon>unclassified sequences</taxon>
        <taxon>metagenomes</taxon>
        <taxon>ecological metagenomes</taxon>
    </lineage>
</organism>
<evidence type="ECO:0000313" key="1">
    <source>
        <dbReference type="EMBL" id="KKN98657.1"/>
    </source>
</evidence>